<name>A0ABP8YVV7_9MICO</name>
<evidence type="ECO:0000313" key="1">
    <source>
        <dbReference type="EMBL" id="GAA4738886.1"/>
    </source>
</evidence>
<comment type="caution">
    <text evidence="1">The sequence shown here is derived from an EMBL/GenBank/DDBJ whole genome shotgun (WGS) entry which is preliminary data.</text>
</comment>
<sequence>MLGAPTREHRRVQPVLAPVDPWRLEILLVSGGSRSSTERASISRDVERGLLLRLRPGAYVERTGYGCLSPEQQHVVHLRAAAATSDAPLLVSHWSAAIAHGLPVLRSRLGAVHVTVPEDDDRHRTGLVTHHFLVEDAEVVRIGDLVVTSIGRTVLDLAGGSPFEEGVMAADAALLAGVPREVLEASVELAGARRASRRIGEVVAFADPGAESAAESRLRVSLMRLGVEVPELQRPVVLRSGRRVHLDAWLRTADVGIEVDGEQKYLDAAMAPAGAGRAVIEEKRREDEVRLGVRALVRVGWVQTGNLAALRAVLAPVGVRATRPRTTLAAYCERARRSRPRRPFR</sequence>
<gene>
    <name evidence="1" type="ORF">GCM10025783_07030</name>
</gene>
<proteinExistence type="predicted"/>
<dbReference type="EMBL" id="BAABLP010000001">
    <property type="protein sequence ID" value="GAA4738886.1"/>
    <property type="molecule type" value="Genomic_DNA"/>
</dbReference>
<reference evidence="2" key="1">
    <citation type="journal article" date="2019" name="Int. J. Syst. Evol. Microbiol.">
        <title>The Global Catalogue of Microorganisms (GCM) 10K type strain sequencing project: providing services to taxonomists for standard genome sequencing and annotation.</title>
        <authorList>
            <consortium name="The Broad Institute Genomics Platform"/>
            <consortium name="The Broad Institute Genome Sequencing Center for Infectious Disease"/>
            <person name="Wu L."/>
            <person name="Ma J."/>
        </authorList>
    </citation>
    <scope>NUCLEOTIDE SEQUENCE [LARGE SCALE GENOMIC DNA]</scope>
    <source>
        <strain evidence="2">JCM 19015</strain>
    </source>
</reference>
<organism evidence="1 2">
    <name type="scientific">Amnibacterium soli</name>
    <dbReference type="NCBI Taxonomy" id="1282736"/>
    <lineage>
        <taxon>Bacteria</taxon>
        <taxon>Bacillati</taxon>
        <taxon>Actinomycetota</taxon>
        <taxon>Actinomycetes</taxon>
        <taxon>Micrococcales</taxon>
        <taxon>Microbacteriaceae</taxon>
        <taxon>Amnibacterium</taxon>
    </lineage>
</organism>
<evidence type="ECO:0000313" key="2">
    <source>
        <dbReference type="Proteomes" id="UP001500121"/>
    </source>
</evidence>
<accession>A0ABP8YVV7</accession>
<evidence type="ECO:0008006" key="3">
    <source>
        <dbReference type="Google" id="ProtNLM"/>
    </source>
</evidence>
<keyword evidence="2" id="KW-1185">Reference proteome</keyword>
<protein>
    <recommendedName>
        <fullName evidence="3">DUF559 domain-containing protein</fullName>
    </recommendedName>
</protein>
<dbReference type="Proteomes" id="UP001500121">
    <property type="component" value="Unassembled WGS sequence"/>
</dbReference>